<organism evidence="7 8">
    <name type="scientific">Tepidibacillus fermentans</name>
    <dbReference type="NCBI Taxonomy" id="1281767"/>
    <lineage>
        <taxon>Bacteria</taxon>
        <taxon>Bacillati</taxon>
        <taxon>Bacillota</taxon>
        <taxon>Bacilli</taxon>
        <taxon>Bacillales</taxon>
        <taxon>Bacillaceae</taxon>
        <taxon>Tepidibacillus</taxon>
    </lineage>
</organism>
<dbReference type="PROSITE" id="PS51257">
    <property type="entry name" value="PROKAR_LIPOPROTEIN"/>
    <property type="match status" value="1"/>
</dbReference>
<dbReference type="SUPFAM" id="SSF111369">
    <property type="entry name" value="HlyD-like secretion proteins"/>
    <property type="match status" value="2"/>
</dbReference>
<dbReference type="Proteomes" id="UP000295788">
    <property type="component" value="Unassembled WGS sequence"/>
</dbReference>
<proteinExistence type="predicted"/>
<evidence type="ECO:0000259" key="6">
    <source>
        <dbReference type="Pfam" id="PF25990"/>
    </source>
</evidence>
<feature type="domain" description="Multidrug resistance protein MdtA-like barrel-sandwich hybrid" evidence="5">
    <location>
        <begin position="36"/>
        <end position="288"/>
    </location>
</feature>
<keyword evidence="8" id="KW-1185">Reference proteome</keyword>
<evidence type="ECO:0000256" key="1">
    <source>
        <dbReference type="ARBA" id="ARBA00004196"/>
    </source>
</evidence>
<dbReference type="RefSeq" id="WP_132768754.1">
    <property type="nucleotide sequence ID" value="NZ_SMAB01000009.1"/>
</dbReference>
<feature type="chain" id="PRO_5038494201" evidence="4">
    <location>
        <begin position="22"/>
        <end position="386"/>
    </location>
</feature>
<feature type="signal peptide" evidence="4">
    <location>
        <begin position="1"/>
        <end position="21"/>
    </location>
</feature>
<comment type="subcellular location">
    <subcellularLocation>
        <location evidence="1">Cell envelope</location>
    </subcellularLocation>
</comment>
<keyword evidence="4" id="KW-0732">Signal</keyword>
<evidence type="ECO:0000256" key="4">
    <source>
        <dbReference type="SAM" id="SignalP"/>
    </source>
</evidence>
<gene>
    <name evidence="7" type="ORF">EDD72_10923</name>
</gene>
<evidence type="ECO:0000256" key="3">
    <source>
        <dbReference type="SAM" id="Coils"/>
    </source>
</evidence>
<feature type="coiled-coil region" evidence="3">
    <location>
        <begin position="73"/>
        <end position="230"/>
    </location>
</feature>
<evidence type="ECO:0000256" key="2">
    <source>
        <dbReference type="ARBA" id="ARBA00023054"/>
    </source>
</evidence>
<dbReference type="OrthoDB" id="9778236at2"/>
<dbReference type="InterPro" id="IPR050465">
    <property type="entry name" value="UPF0194_transport"/>
</dbReference>
<evidence type="ECO:0000313" key="8">
    <source>
        <dbReference type="Proteomes" id="UP000295788"/>
    </source>
</evidence>
<dbReference type="Pfam" id="PF25917">
    <property type="entry name" value="BSH_RND"/>
    <property type="match status" value="1"/>
</dbReference>
<dbReference type="PANTHER" id="PTHR32347">
    <property type="entry name" value="EFFLUX SYSTEM COMPONENT YKNX-RELATED"/>
    <property type="match status" value="1"/>
</dbReference>
<dbReference type="EMBL" id="SMAB01000009">
    <property type="protein sequence ID" value="TCS82456.1"/>
    <property type="molecule type" value="Genomic_DNA"/>
</dbReference>
<name>A0A4R3KGC3_9BACI</name>
<sequence>MKRIVMIFFLLSLLLIGCSNQEDLYSGTLEGEEIPILSEVGGTIIDLSVEEGSQVKKGDILAKVDDRILQAQLNEAKSAAEVAKANLDEAKAGTRNQEIKKTLSSLEQINAEKNQLLVQDKKADENISLRKAQYDQIASLLASARKTLDYQKEKLKELEDSNAPESQLKAQQEAINQAEGQVNSLSAQLRQMEVQYQMAKQDKESIQAQINEVNAQKKAQEAQLDLLKEGATPYTISRLYHQWAQALAHQEQAKIQLEKATITAPIDGIVLRKNISIHETVKPNYQLFTLLNPKKLNVKVYIPENKLNQVKIGNPALLRVDAYPNKTFKGKITFISDQAEYTPQNVQTPDERTKLVFEVVVEPTDGWNELKPGMPVDLTFDEGDHQ</sequence>
<reference evidence="7 8" key="1">
    <citation type="submission" date="2019-03" db="EMBL/GenBank/DDBJ databases">
        <title>Genomic Encyclopedia of Type Strains, Phase IV (KMG-IV): sequencing the most valuable type-strain genomes for metagenomic binning, comparative biology and taxonomic classification.</title>
        <authorList>
            <person name="Goeker M."/>
        </authorList>
    </citation>
    <scope>NUCLEOTIDE SEQUENCE [LARGE SCALE GENOMIC DNA]</scope>
    <source>
        <strain evidence="7 8">DSM 23802</strain>
    </source>
</reference>
<dbReference type="PRINTS" id="PR01490">
    <property type="entry name" value="RTXTOXIND"/>
</dbReference>
<dbReference type="Gene3D" id="1.10.287.470">
    <property type="entry name" value="Helix hairpin bin"/>
    <property type="match status" value="1"/>
</dbReference>
<evidence type="ECO:0000313" key="7">
    <source>
        <dbReference type="EMBL" id="TCS82456.1"/>
    </source>
</evidence>
<protein>
    <submittedName>
        <fullName evidence="7">HlyD family secretion protein</fullName>
    </submittedName>
</protein>
<feature type="domain" description="YknX-like beta-barrel" evidence="6">
    <location>
        <begin position="297"/>
        <end position="376"/>
    </location>
</feature>
<dbReference type="Pfam" id="PF25990">
    <property type="entry name" value="Beta-barrel_YknX"/>
    <property type="match status" value="1"/>
</dbReference>
<accession>A0A4R3KGC3</accession>
<dbReference type="Gene3D" id="2.40.50.100">
    <property type="match status" value="1"/>
</dbReference>
<dbReference type="InterPro" id="IPR058636">
    <property type="entry name" value="Beta-barrel_YknX"/>
</dbReference>
<keyword evidence="2 3" id="KW-0175">Coiled coil</keyword>
<evidence type="ECO:0000259" key="5">
    <source>
        <dbReference type="Pfam" id="PF25917"/>
    </source>
</evidence>
<comment type="caution">
    <text evidence="7">The sequence shown here is derived from an EMBL/GenBank/DDBJ whole genome shotgun (WGS) entry which is preliminary data.</text>
</comment>
<dbReference type="GO" id="GO:0030313">
    <property type="term" value="C:cell envelope"/>
    <property type="evidence" value="ECO:0007669"/>
    <property type="project" value="UniProtKB-SubCell"/>
</dbReference>
<dbReference type="Gene3D" id="2.40.30.170">
    <property type="match status" value="1"/>
</dbReference>
<dbReference type="InterPro" id="IPR058625">
    <property type="entry name" value="MdtA-like_BSH"/>
</dbReference>
<dbReference type="AlphaFoldDB" id="A0A4R3KGC3"/>
<dbReference type="PANTHER" id="PTHR32347:SF23">
    <property type="entry name" value="BLL5650 PROTEIN"/>
    <property type="match status" value="1"/>
</dbReference>